<comment type="caution">
    <text evidence="1">The sequence shown here is derived from an EMBL/GenBank/DDBJ whole genome shotgun (WGS) entry which is preliminary data.</text>
</comment>
<name>A0ACC2Z0C7_9PEZI</name>
<sequence>MTAPKGTFTVGIAGLTGKFSGLVASFLLQRPNVTLRGYVRDTSKLPSSLSPNARIHITQGSASDVSAARTFARGCDIVICGYLGDNRLMREGQKVLIDACEAEGVPRYIASDYSLDFTKLEKGQLFPKDPMIEVKEYLDGKRVKGVHVLIGVFMDTFFTPYMQIWDEKRRKFVAAVAVDAEATGVKKFLGDRKTIRQIADAVNSMCGFRPQLERLGSLDDLYKLMHELREKYPQDPLKYVAMFYQYYCVNGQCHLGSLRAWTMRATRRSGLRLLRIS</sequence>
<reference evidence="1" key="1">
    <citation type="submission" date="2022-10" db="EMBL/GenBank/DDBJ databases">
        <title>Culturing micro-colonial fungi from biological soil crusts in the Mojave desert and describing Neophaeococcomyces mojavensis, and introducing the new genera and species Taxawa tesnikishii.</title>
        <authorList>
            <person name="Kurbessoian T."/>
            <person name="Stajich J.E."/>
        </authorList>
    </citation>
    <scope>NUCLEOTIDE SEQUENCE</scope>
    <source>
        <strain evidence="1">JES_115</strain>
    </source>
</reference>
<organism evidence="1 2">
    <name type="scientific">Coniosporium tulheliwenetii</name>
    <dbReference type="NCBI Taxonomy" id="3383036"/>
    <lineage>
        <taxon>Eukaryota</taxon>
        <taxon>Fungi</taxon>
        <taxon>Dikarya</taxon>
        <taxon>Ascomycota</taxon>
        <taxon>Pezizomycotina</taxon>
        <taxon>Dothideomycetes</taxon>
        <taxon>Dothideomycetes incertae sedis</taxon>
        <taxon>Coniosporium</taxon>
    </lineage>
</organism>
<proteinExistence type="predicted"/>
<gene>
    <name evidence="1" type="ORF">H2199_005644</name>
</gene>
<evidence type="ECO:0000313" key="1">
    <source>
        <dbReference type="EMBL" id="KAJ9640976.1"/>
    </source>
</evidence>
<accession>A0ACC2Z0C7</accession>
<dbReference type="Proteomes" id="UP001172680">
    <property type="component" value="Unassembled WGS sequence"/>
</dbReference>
<evidence type="ECO:0000313" key="2">
    <source>
        <dbReference type="Proteomes" id="UP001172680"/>
    </source>
</evidence>
<keyword evidence="2" id="KW-1185">Reference proteome</keyword>
<dbReference type="EMBL" id="JAPDRP010000016">
    <property type="protein sequence ID" value="KAJ9640976.1"/>
    <property type="molecule type" value="Genomic_DNA"/>
</dbReference>
<protein>
    <submittedName>
        <fullName evidence="1">Uncharacterized protein</fullName>
    </submittedName>
</protein>